<dbReference type="Proteomes" id="UP000001225">
    <property type="component" value="Chromosome"/>
</dbReference>
<evidence type="ECO:0000256" key="4">
    <source>
        <dbReference type="SAM" id="MobiDB-lite"/>
    </source>
</evidence>
<keyword evidence="2" id="KW-0238">DNA-binding</keyword>
<name>A9HXZ1_BORPD</name>
<evidence type="ECO:0000256" key="3">
    <source>
        <dbReference type="ARBA" id="ARBA00023163"/>
    </source>
</evidence>
<dbReference type="KEGG" id="bpt:Bpet0301"/>
<evidence type="ECO:0000256" key="2">
    <source>
        <dbReference type="ARBA" id="ARBA00023125"/>
    </source>
</evidence>
<keyword evidence="3" id="KW-0804">Transcription</keyword>
<dbReference type="Pfam" id="PF12802">
    <property type="entry name" value="MarR_2"/>
    <property type="match status" value="1"/>
</dbReference>
<evidence type="ECO:0000256" key="1">
    <source>
        <dbReference type="ARBA" id="ARBA00023015"/>
    </source>
</evidence>
<evidence type="ECO:0000313" key="7">
    <source>
        <dbReference type="Proteomes" id="UP000001225"/>
    </source>
</evidence>
<dbReference type="InterPro" id="IPR052067">
    <property type="entry name" value="Metal_resp_HTH_trans_reg"/>
</dbReference>
<dbReference type="Gene3D" id="1.10.10.10">
    <property type="entry name" value="Winged helix-like DNA-binding domain superfamily/Winged helix DNA-binding domain"/>
    <property type="match status" value="1"/>
</dbReference>
<sequence length="176" mass="19272">MGQGHPRQQDHRQLSRWRAAPATPMPTRSSDTLPALERFLTYRMHVVNKVSDRDSNRAYQETCGLPLGEARCLAAIGRYAPLSVNDLARAANLNKGQASRSAQALVDRGLVNKAACENDARGVLLAPTRAGQALYERVVALIARRNDEIFGCLSEQEQAQLGAMLDRVIAHVGREG</sequence>
<dbReference type="GO" id="GO:0003677">
    <property type="term" value="F:DNA binding"/>
    <property type="evidence" value="ECO:0007669"/>
    <property type="project" value="UniProtKB-KW"/>
</dbReference>
<gene>
    <name evidence="6" type="ordered locus">Bpet0301</name>
</gene>
<dbReference type="PANTHER" id="PTHR35790">
    <property type="entry name" value="HTH-TYPE TRANSCRIPTIONAL REGULATOR PCHR"/>
    <property type="match status" value="1"/>
</dbReference>
<reference evidence="6 7" key="1">
    <citation type="journal article" date="2008" name="BMC Genomics">
        <title>The missing link: Bordetella petrii is endowed with both the metabolic versatility of environmental bacteria and virulence traits of pathogenic Bordetellae.</title>
        <authorList>
            <person name="Gross R."/>
            <person name="Guzman C.A."/>
            <person name="Sebaihia M."/>
            <person name="Martins Dos Santos V.A."/>
            <person name="Pieper D.H."/>
            <person name="Koebnik R."/>
            <person name="Lechner M."/>
            <person name="Bartels D."/>
            <person name="Buhrmester J."/>
            <person name="Choudhuri J.V."/>
            <person name="Ebensen T."/>
            <person name="Gaigalat L."/>
            <person name="Herrmann S."/>
            <person name="Khachane A.N."/>
            <person name="Larisch C."/>
            <person name="Link S."/>
            <person name="Linke B."/>
            <person name="Meyer F."/>
            <person name="Mormann S."/>
            <person name="Nakunst D."/>
            <person name="Rueckert C."/>
            <person name="Schneiker-Bekel S."/>
            <person name="Schulze K."/>
            <person name="Vorhoelter F.J."/>
            <person name="Yevsa T."/>
            <person name="Engle J.T."/>
            <person name="Goldman W.E."/>
            <person name="Puehler A."/>
            <person name="Goebel U.B."/>
            <person name="Goesmann A."/>
            <person name="Bloecker H."/>
            <person name="Kaiser O."/>
            <person name="Martinez-Arias R."/>
        </authorList>
    </citation>
    <scope>NUCLEOTIDE SEQUENCE [LARGE SCALE GENOMIC DNA]</scope>
    <source>
        <strain evidence="7">ATCC BAA-461 / DSM 12804 / CCUG 43448 / CIP 107267 / Se-1111R</strain>
    </source>
</reference>
<proteinExistence type="predicted"/>
<dbReference type="PANTHER" id="PTHR35790:SF4">
    <property type="entry name" value="HTH-TYPE TRANSCRIPTIONAL REGULATOR PCHR"/>
    <property type="match status" value="1"/>
</dbReference>
<dbReference type="STRING" id="94624.Bpet0301"/>
<organism evidence="6 7">
    <name type="scientific">Bordetella petrii (strain ATCC BAA-461 / DSM 12804 / CCUG 43448 / CIP 107267 / Se-1111R)</name>
    <dbReference type="NCBI Taxonomy" id="340100"/>
    <lineage>
        <taxon>Bacteria</taxon>
        <taxon>Pseudomonadati</taxon>
        <taxon>Pseudomonadota</taxon>
        <taxon>Betaproteobacteria</taxon>
        <taxon>Burkholderiales</taxon>
        <taxon>Alcaligenaceae</taxon>
        <taxon>Bordetella</taxon>
    </lineage>
</organism>
<dbReference type="SMART" id="SM00347">
    <property type="entry name" value="HTH_MARR"/>
    <property type="match status" value="1"/>
</dbReference>
<feature type="domain" description="HTH marR-type" evidence="5">
    <location>
        <begin position="37"/>
        <end position="170"/>
    </location>
</feature>
<feature type="region of interest" description="Disordered" evidence="4">
    <location>
        <begin position="1"/>
        <end position="31"/>
    </location>
</feature>
<evidence type="ECO:0000259" key="5">
    <source>
        <dbReference type="PROSITE" id="PS50995"/>
    </source>
</evidence>
<protein>
    <submittedName>
        <fullName evidence="6">Transcriptional regulator, MarR family</fullName>
    </submittedName>
</protein>
<dbReference type="eggNOG" id="COG1846">
    <property type="taxonomic scope" value="Bacteria"/>
</dbReference>
<dbReference type="PROSITE" id="PS50995">
    <property type="entry name" value="HTH_MARR_2"/>
    <property type="match status" value="1"/>
</dbReference>
<dbReference type="PRINTS" id="PR00598">
    <property type="entry name" value="HTHMARR"/>
</dbReference>
<dbReference type="InterPro" id="IPR000835">
    <property type="entry name" value="HTH_MarR-typ"/>
</dbReference>
<dbReference type="GO" id="GO:0003700">
    <property type="term" value="F:DNA-binding transcription factor activity"/>
    <property type="evidence" value="ECO:0007669"/>
    <property type="project" value="InterPro"/>
</dbReference>
<accession>A9HXZ1</accession>
<evidence type="ECO:0000313" key="6">
    <source>
        <dbReference type="EMBL" id="CAP40633.1"/>
    </source>
</evidence>
<dbReference type="InterPro" id="IPR036388">
    <property type="entry name" value="WH-like_DNA-bd_sf"/>
</dbReference>
<keyword evidence="7" id="KW-1185">Reference proteome</keyword>
<dbReference type="InterPro" id="IPR036390">
    <property type="entry name" value="WH_DNA-bd_sf"/>
</dbReference>
<dbReference type="EMBL" id="AM902716">
    <property type="protein sequence ID" value="CAP40633.1"/>
    <property type="molecule type" value="Genomic_DNA"/>
</dbReference>
<dbReference type="SUPFAM" id="SSF46785">
    <property type="entry name" value="Winged helix' DNA-binding domain"/>
    <property type="match status" value="1"/>
</dbReference>
<dbReference type="AlphaFoldDB" id="A9HXZ1"/>
<keyword evidence="1" id="KW-0805">Transcription regulation</keyword>